<evidence type="ECO:0000256" key="11">
    <source>
        <dbReference type="PROSITE-ProRule" id="PRU00042"/>
    </source>
</evidence>
<dbReference type="GO" id="GO:0007366">
    <property type="term" value="P:periodic partitioning by pair rule gene"/>
    <property type="evidence" value="ECO:0007669"/>
    <property type="project" value="UniProtKB-KW"/>
</dbReference>
<dbReference type="PROSITE" id="PS50157">
    <property type="entry name" value="ZINC_FINGER_C2H2_2"/>
    <property type="match status" value="5"/>
</dbReference>
<dbReference type="PROSITE" id="PS00028">
    <property type="entry name" value="ZINC_FINGER_C2H2_1"/>
    <property type="match status" value="5"/>
</dbReference>
<dbReference type="FunFam" id="3.30.160.60:FF:000958">
    <property type="entry name" value="Odd skipped"/>
    <property type="match status" value="1"/>
</dbReference>
<feature type="region of interest" description="Disordered" evidence="12">
    <location>
        <begin position="689"/>
        <end position="771"/>
    </location>
</feature>
<proteinExistence type="predicted"/>
<keyword evidence="6" id="KW-0562">Pair-rule protein</keyword>
<gene>
    <name evidence="14" type="primary">106087838</name>
</gene>
<dbReference type="PANTHER" id="PTHR14196:SF0">
    <property type="entry name" value="PROTEIN BOWEL"/>
    <property type="match status" value="1"/>
</dbReference>
<dbReference type="FunFam" id="3.30.160.60:FF:000254">
    <property type="entry name" value="Odd-skipped related transciption factor 1"/>
    <property type="match status" value="1"/>
</dbReference>
<dbReference type="PANTHER" id="PTHR14196">
    <property type="entry name" value="ODD-SKIPPED - RELATED"/>
    <property type="match status" value="1"/>
</dbReference>
<reference evidence="14" key="1">
    <citation type="submission" date="2020-05" db="UniProtKB">
        <authorList>
            <consortium name="EnsemblMetazoa"/>
        </authorList>
    </citation>
    <scope>IDENTIFICATION</scope>
    <source>
        <strain evidence="14">USDA</strain>
    </source>
</reference>
<feature type="domain" description="C2H2-type" evidence="13">
    <location>
        <begin position="260"/>
        <end position="283"/>
    </location>
</feature>
<dbReference type="STRING" id="35570.A0A1I8P6H2"/>
<keyword evidence="15" id="KW-1185">Reference proteome</keyword>
<evidence type="ECO:0000313" key="15">
    <source>
        <dbReference type="Proteomes" id="UP000095300"/>
    </source>
</evidence>
<feature type="compositionally biased region" description="Acidic residues" evidence="12">
    <location>
        <begin position="296"/>
        <end position="313"/>
    </location>
</feature>
<name>A0A1I8P6H2_STOCA</name>
<dbReference type="InterPro" id="IPR050717">
    <property type="entry name" value="C2H2-ZF_Transcription_Reg"/>
</dbReference>
<accession>A0A1I8P6H2</accession>
<dbReference type="Gene3D" id="3.30.160.60">
    <property type="entry name" value="Classic Zinc Finger"/>
    <property type="match status" value="5"/>
</dbReference>
<dbReference type="KEGG" id="scac:106087838"/>
<dbReference type="InterPro" id="IPR036236">
    <property type="entry name" value="Znf_C2H2_sf"/>
</dbReference>
<evidence type="ECO:0000256" key="9">
    <source>
        <dbReference type="ARBA" id="ARBA00023163"/>
    </source>
</evidence>
<evidence type="ECO:0000256" key="4">
    <source>
        <dbReference type="ARBA" id="ARBA00022737"/>
    </source>
</evidence>
<dbReference type="VEuPathDB" id="VectorBase:SCAU005264"/>
<feature type="compositionally biased region" description="Polar residues" evidence="12">
    <location>
        <begin position="731"/>
        <end position="745"/>
    </location>
</feature>
<protein>
    <recommendedName>
        <fullName evidence="13">C2H2-type domain-containing protein</fullName>
    </recommendedName>
</protein>
<dbReference type="EnsemblMetazoa" id="SCAU005264-RA">
    <property type="protein sequence ID" value="SCAU005264-PA"/>
    <property type="gene ID" value="SCAU005264"/>
</dbReference>
<dbReference type="GO" id="GO:0005634">
    <property type="term" value="C:nucleus"/>
    <property type="evidence" value="ECO:0007669"/>
    <property type="project" value="UniProtKB-SubCell"/>
</dbReference>
<evidence type="ECO:0000256" key="5">
    <source>
        <dbReference type="ARBA" id="ARBA00022771"/>
    </source>
</evidence>
<sequence>MSNPNPSNSAFVPVLPSHRNPLRGPASLYGSMMDAEAGKDPKRGSNFEIMAMMADKRKELALREAAVAAAMLMPRPGQGPPPGVPGTVMYPPPYLGGPGPSPTGAGSFTFPSGAAALFPPGLPPSMHAGLDRRLLRAPGRASRPKKQFICKFCNRQFTKSYNLLIHERTHTDERPYSCDICGKAFRRQDHLRDHRYIHSKEKPFKCTECGKGFCQSRTLAVHKILHMEESPHKCPVCSRSFNQRSNLKTHLLTHTDHKPYECNSCGKVFRRNCDLRRHTLTHAVGDVPGEYVDVVEEEEERGNLSGDEDDSLLEVDSPRNSPVQRHGSPTRDLDRDIDEEEEEDDELEGDQRISMAERLSLKRKAQFDREALEDDSEDELLDEPDEEEQVGGDLPEKDAIKPMIKQELNEKAQRKNEDMAEGSCQYQGVTHCHHEGGTQYTMRPTHELMRNGEELGGMPGATIASLPPPPTQTDYLLASTSTGMANYMGPMAGHESNAEAYLPLLHVRRDLHSKPLMTGPTDLKVQIKPGGIPPGAMPVLIDTSSKTQATGTQGQTTAPPAPLHSPHEAVPSFLGSIPIRKRALGVEFDHLHAHALGHGRPPPFAPNASMYALNMSRPHLHALQSAAAASALKLGAAAVPPSHLGPPPPSASGMPSKPGPYMPTNYHLAVGQAEKSMAASLSEAYLHHSNRAGPPMEANSLTPPSNANSTSLASHASTSSSSATTVTNRSQTAATATAPCHSNQAQQPPPQPQPPPVKRSTGFSIEDIMRR</sequence>
<feature type="compositionally biased region" description="Pro residues" evidence="12">
    <location>
        <begin position="747"/>
        <end position="757"/>
    </location>
</feature>
<evidence type="ECO:0000256" key="10">
    <source>
        <dbReference type="ARBA" id="ARBA00023242"/>
    </source>
</evidence>
<keyword evidence="9" id="KW-0804">Transcription</keyword>
<dbReference type="GO" id="GO:0000981">
    <property type="term" value="F:DNA-binding transcription factor activity, RNA polymerase II-specific"/>
    <property type="evidence" value="ECO:0007669"/>
    <property type="project" value="TreeGrafter"/>
</dbReference>
<dbReference type="FunFam" id="3.30.160.60:FF:000311">
    <property type="entry name" value="protein odd-skipped-related 2 isoform X1"/>
    <property type="match status" value="1"/>
</dbReference>
<evidence type="ECO:0000256" key="12">
    <source>
        <dbReference type="SAM" id="MobiDB-lite"/>
    </source>
</evidence>
<dbReference type="Proteomes" id="UP000095300">
    <property type="component" value="Unassembled WGS sequence"/>
</dbReference>
<feature type="compositionally biased region" description="Acidic residues" evidence="12">
    <location>
        <begin position="335"/>
        <end position="348"/>
    </location>
</feature>
<evidence type="ECO:0000259" key="13">
    <source>
        <dbReference type="PROSITE" id="PS50157"/>
    </source>
</evidence>
<keyword evidence="3" id="KW-0479">Metal-binding</keyword>
<feature type="domain" description="C2H2-type" evidence="13">
    <location>
        <begin position="148"/>
        <end position="175"/>
    </location>
</feature>
<feature type="domain" description="C2H2-type" evidence="13">
    <location>
        <begin position="232"/>
        <end position="259"/>
    </location>
</feature>
<organism evidence="14 15">
    <name type="scientific">Stomoxys calcitrans</name>
    <name type="common">Stable fly</name>
    <name type="synonym">Conops calcitrans</name>
    <dbReference type="NCBI Taxonomy" id="35570"/>
    <lineage>
        <taxon>Eukaryota</taxon>
        <taxon>Metazoa</taxon>
        <taxon>Ecdysozoa</taxon>
        <taxon>Arthropoda</taxon>
        <taxon>Hexapoda</taxon>
        <taxon>Insecta</taxon>
        <taxon>Pterygota</taxon>
        <taxon>Neoptera</taxon>
        <taxon>Endopterygota</taxon>
        <taxon>Diptera</taxon>
        <taxon>Brachycera</taxon>
        <taxon>Muscomorpha</taxon>
        <taxon>Muscoidea</taxon>
        <taxon>Muscidae</taxon>
        <taxon>Stomoxys</taxon>
    </lineage>
</organism>
<feature type="compositionally biased region" description="Low complexity" evidence="12">
    <location>
        <begin position="547"/>
        <end position="558"/>
    </location>
</feature>
<evidence type="ECO:0000313" key="14">
    <source>
        <dbReference type="EnsemblMetazoa" id="SCAU005264-PA"/>
    </source>
</evidence>
<keyword evidence="7" id="KW-0862">Zinc</keyword>
<feature type="compositionally biased region" description="Low complexity" evidence="12">
    <location>
        <begin position="705"/>
        <end position="730"/>
    </location>
</feature>
<dbReference type="GO" id="GO:0008270">
    <property type="term" value="F:zinc ion binding"/>
    <property type="evidence" value="ECO:0007669"/>
    <property type="project" value="UniProtKB-KW"/>
</dbReference>
<dbReference type="SMART" id="SM00355">
    <property type="entry name" value="ZnF_C2H2"/>
    <property type="match status" value="5"/>
</dbReference>
<keyword evidence="5 11" id="KW-0863">Zinc-finger</keyword>
<feature type="domain" description="C2H2-type" evidence="13">
    <location>
        <begin position="176"/>
        <end position="203"/>
    </location>
</feature>
<evidence type="ECO:0000256" key="3">
    <source>
        <dbReference type="ARBA" id="ARBA00022723"/>
    </source>
</evidence>
<evidence type="ECO:0000256" key="2">
    <source>
        <dbReference type="ARBA" id="ARBA00022473"/>
    </source>
</evidence>
<dbReference type="Pfam" id="PF00096">
    <property type="entry name" value="zf-C2H2"/>
    <property type="match status" value="5"/>
</dbReference>
<feature type="region of interest" description="Disordered" evidence="12">
    <location>
        <begin position="640"/>
        <end position="665"/>
    </location>
</feature>
<feature type="domain" description="C2H2-type" evidence="13">
    <location>
        <begin position="204"/>
        <end position="231"/>
    </location>
</feature>
<keyword evidence="2" id="KW-0217">Developmental protein</keyword>
<feature type="region of interest" description="Disordered" evidence="12">
    <location>
        <begin position="546"/>
        <end position="565"/>
    </location>
</feature>
<dbReference type="AlphaFoldDB" id="A0A1I8P6H2"/>
<dbReference type="GO" id="GO:0016348">
    <property type="term" value="P:imaginal disc-derived leg joint morphogenesis"/>
    <property type="evidence" value="ECO:0007669"/>
    <property type="project" value="UniProtKB-ARBA"/>
</dbReference>
<dbReference type="GO" id="GO:0000977">
    <property type="term" value="F:RNA polymerase II transcription regulatory region sequence-specific DNA binding"/>
    <property type="evidence" value="ECO:0007669"/>
    <property type="project" value="TreeGrafter"/>
</dbReference>
<dbReference type="InterPro" id="IPR013087">
    <property type="entry name" value="Znf_C2H2_type"/>
</dbReference>
<feature type="region of interest" description="Disordered" evidence="12">
    <location>
        <begin position="296"/>
        <end position="353"/>
    </location>
</feature>
<feature type="compositionally biased region" description="Acidic residues" evidence="12">
    <location>
        <begin position="371"/>
        <end position="390"/>
    </location>
</feature>
<comment type="subcellular location">
    <subcellularLocation>
        <location evidence="1">Nucleus</location>
    </subcellularLocation>
</comment>
<dbReference type="FunFam" id="3.30.160.60:FF:000148">
    <property type="entry name" value="zinc finger protein Gfi-1"/>
    <property type="match status" value="1"/>
</dbReference>
<evidence type="ECO:0000256" key="7">
    <source>
        <dbReference type="ARBA" id="ARBA00022833"/>
    </source>
</evidence>
<dbReference type="GO" id="GO:0048619">
    <property type="term" value="P:embryonic hindgut morphogenesis"/>
    <property type="evidence" value="ECO:0007669"/>
    <property type="project" value="TreeGrafter"/>
</dbReference>
<keyword evidence="8" id="KW-0805">Transcription regulation</keyword>
<evidence type="ECO:0000256" key="1">
    <source>
        <dbReference type="ARBA" id="ARBA00004123"/>
    </source>
</evidence>
<dbReference type="SUPFAM" id="SSF57667">
    <property type="entry name" value="beta-beta-alpha zinc fingers"/>
    <property type="match status" value="3"/>
</dbReference>
<feature type="region of interest" description="Disordered" evidence="12">
    <location>
        <begin position="368"/>
        <end position="401"/>
    </location>
</feature>
<dbReference type="FunFam" id="3.30.160.60:FF:000318">
    <property type="entry name" value="Odd-skipped-related transciption factor 2"/>
    <property type="match status" value="1"/>
</dbReference>
<dbReference type="OrthoDB" id="9451254at2759"/>
<evidence type="ECO:0000256" key="8">
    <source>
        <dbReference type="ARBA" id="ARBA00023015"/>
    </source>
</evidence>
<keyword evidence="4" id="KW-0677">Repeat</keyword>
<evidence type="ECO:0000256" key="6">
    <source>
        <dbReference type="ARBA" id="ARBA00022788"/>
    </source>
</evidence>
<keyword evidence="10" id="KW-0539">Nucleus</keyword>